<accession>A0ABT0L1R3</accession>
<gene>
    <name evidence="1" type="ORF">L2689_10425</name>
</gene>
<comment type="caution">
    <text evidence="1">The sequence shown here is derived from an EMBL/GenBank/DDBJ whole genome shotgun (WGS) entry which is preliminary data.</text>
</comment>
<evidence type="ECO:0000313" key="2">
    <source>
        <dbReference type="Proteomes" id="UP001203212"/>
    </source>
</evidence>
<keyword evidence="2" id="KW-1185">Reference proteome</keyword>
<dbReference type="Gene3D" id="2.160.10.10">
    <property type="entry name" value="Hexapeptide repeat proteins"/>
    <property type="match status" value="1"/>
</dbReference>
<organism evidence="1 2">
    <name type="scientific">Shewanella aestuarii</name>
    <dbReference type="NCBI Taxonomy" id="1028752"/>
    <lineage>
        <taxon>Bacteria</taxon>
        <taxon>Pseudomonadati</taxon>
        <taxon>Pseudomonadota</taxon>
        <taxon>Gammaproteobacteria</taxon>
        <taxon>Alteromonadales</taxon>
        <taxon>Shewanellaceae</taxon>
        <taxon>Shewanella</taxon>
    </lineage>
</organism>
<evidence type="ECO:0008006" key="3">
    <source>
        <dbReference type="Google" id="ProtNLM"/>
    </source>
</evidence>
<reference evidence="1 2" key="1">
    <citation type="submission" date="2022-01" db="EMBL/GenBank/DDBJ databases">
        <title>Whole genome-based taxonomy of the Shewanellaceae.</title>
        <authorList>
            <person name="Martin-Rodriguez A.J."/>
        </authorList>
    </citation>
    <scope>NUCLEOTIDE SEQUENCE [LARGE SCALE GENOMIC DNA]</scope>
    <source>
        <strain evidence="1 2">JCM 17801</strain>
    </source>
</reference>
<dbReference type="PANTHER" id="PTHR23416">
    <property type="entry name" value="SIALIC ACID SYNTHASE-RELATED"/>
    <property type="match status" value="1"/>
</dbReference>
<dbReference type="EMBL" id="JAKILK010000005">
    <property type="protein sequence ID" value="MCL1117654.1"/>
    <property type="molecule type" value="Genomic_DNA"/>
</dbReference>
<dbReference type="InterPro" id="IPR051159">
    <property type="entry name" value="Hexapeptide_acetyltransf"/>
</dbReference>
<protein>
    <recommendedName>
        <fullName evidence="3">Acyltransferase</fullName>
    </recommendedName>
</protein>
<sequence length="185" mass="20416">MKVVIKLFFHSYVSVLVLFFSLLTKFVGFETVAIRISQIPYKLGNKVRYAFYKKHLKSLGENVTFSFGCLVTNINTVIGSNVRFGPYNTVGLANLGDDIITAQHVHILSGSKQHSFEYRNAPIWKQTGTIQCIELKGDNWVGANVVIMANVGYGTVLGSGSVVVKNIPEMCIAAGNPCEKLKERP</sequence>
<dbReference type="InterPro" id="IPR011004">
    <property type="entry name" value="Trimer_LpxA-like_sf"/>
</dbReference>
<dbReference type="PANTHER" id="PTHR23416:SF78">
    <property type="entry name" value="LIPOPOLYSACCHARIDE BIOSYNTHESIS O-ACETYL TRANSFERASE WBBJ-RELATED"/>
    <property type="match status" value="1"/>
</dbReference>
<evidence type="ECO:0000313" key="1">
    <source>
        <dbReference type="EMBL" id="MCL1117654.1"/>
    </source>
</evidence>
<dbReference type="RefSeq" id="WP_188841006.1">
    <property type="nucleotide sequence ID" value="NZ_BMOT01000005.1"/>
</dbReference>
<dbReference type="Proteomes" id="UP001203212">
    <property type="component" value="Unassembled WGS sequence"/>
</dbReference>
<dbReference type="SUPFAM" id="SSF51161">
    <property type="entry name" value="Trimeric LpxA-like enzymes"/>
    <property type="match status" value="1"/>
</dbReference>
<name>A0ABT0L1R3_9GAMM</name>
<proteinExistence type="predicted"/>